<feature type="domain" description="ABC transporter" evidence="7">
    <location>
        <begin position="2"/>
        <end position="237"/>
    </location>
</feature>
<organism evidence="8 9">
    <name type="scientific">Verticiella sediminum</name>
    <dbReference type="NCBI Taxonomy" id="1247510"/>
    <lineage>
        <taxon>Bacteria</taxon>
        <taxon>Pseudomonadati</taxon>
        <taxon>Pseudomonadota</taxon>
        <taxon>Betaproteobacteria</taxon>
        <taxon>Burkholderiales</taxon>
        <taxon>Alcaligenaceae</taxon>
        <taxon>Verticiella</taxon>
    </lineage>
</organism>
<keyword evidence="5 8" id="KW-0067">ATP-binding</keyword>
<evidence type="ECO:0000313" key="8">
    <source>
        <dbReference type="EMBL" id="TSH99218.1"/>
    </source>
</evidence>
<keyword evidence="3" id="KW-1003">Cell membrane</keyword>
<dbReference type="Proteomes" id="UP000318405">
    <property type="component" value="Unassembled WGS sequence"/>
</dbReference>
<dbReference type="InterPro" id="IPR017871">
    <property type="entry name" value="ABC_transporter-like_CS"/>
</dbReference>
<gene>
    <name evidence="8" type="ORF">FOZ76_00345</name>
</gene>
<name>A0A556B1Z5_9BURK</name>
<keyword evidence="4" id="KW-0547">Nucleotide-binding</keyword>
<dbReference type="InterPro" id="IPR027417">
    <property type="entry name" value="P-loop_NTPase"/>
</dbReference>
<keyword evidence="2" id="KW-0813">Transport</keyword>
<evidence type="ECO:0000313" key="9">
    <source>
        <dbReference type="Proteomes" id="UP000318405"/>
    </source>
</evidence>
<protein>
    <submittedName>
        <fullName evidence="8">ABC transporter ATP-binding protein</fullName>
    </submittedName>
</protein>
<comment type="caution">
    <text evidence="8">The sequence shown here is derived from an EMBL/GenBank/DDBJ whole genome shotgun (WGS) entry which is preliminary data.</text>
</comment>
<comment type="similarity">
    <text evidence="1">Belongs to the ABC transporter superfamily.</text>
</comment>
<keyword evidence="3" id="KW-0472">Membrane</keyword>
<keyword evidence="6" id="KW-0029">Amino-acid transport</keyword>
<dbReference type="Gene3D" id="3.40.50.300">
    <property type="entry name" value="P-loop containing nucleotide triphosphate hydrolases"/>
    <property type="match status" value="1"/>
</dbReference>
<dbReference type="AlphaFoldDB" id="A0A556B1Z5"/>
<accession>A0A556B1Z5</accession>
<sequence>MLELSQVCASYGGPDVLEDVSFRVPQGAVCCLLGANGAGKSTTMRTLAGLLRPVRGSIRLEGEEIGSLTAEAIVARGMVLVPEGRRVFTPLTVRDNLEMGGYRLLRARRHAEFRRNLEHVLTLFPRLAERAGQAAGTLSGGEQQMLAIGRALMSSPRLLMLDEPSMGLAPLVVADIFATLRRLRDEGLTLLIAEQNARVTLRSADLGYVLQEGRIHGGGSAAELREDPSVQEAYLGV</sequence>
<dbReference type="EMBL" id="VLTJ01000001">
    <property type="protein sequence ID" value="TSH99218.1"/>
    <property type="molecule type" value="Genomic_DNA"/>
</dbReference>
<evidence type="ECO:0000256" key="5">
    <source>
        <dbReference type="ARBA" id="ARBA00022840"/>
    </source>
</evidence>
<dbReference type="OrthoDB" id="9776369at2"/>
<dbReference type="GO" id="GO:0016887">
    <property type="term" value="F:ATP hydrolysis activity"/>
    <property type="evidence" value="ECO:0007669"/>
    <property type="project" value="InterPro"/>
</dbReference>
<evidence type="ECO:0000256" key="4">
    <source>
        <dbReference type="ARBA" id="ARBA00022741"/>
    </source>
</evidence>
<dbReference type="SMART" id="SM00382">
    <property type="entry name" value="AAA"/>
    <property type="match status" value="1"/>
</dbReference>
<proteinExistence type="inferred from homology"/>
<evidence type="ECO:0000256" key="6">
    <source>
        <dbReference type="ARBA" id="ARBA00022970"/>
    </source>
</evidence>
<evidence type="ECO:0000256" key="2">
    <source>
        <dbReference type="ARBA" id="ARBA00022448"/>
    </source>
</evidence>
<dbReference type="PANTHER" id="PTHR43820:SF4">
    <property type="entry name" value="HIGH-AFFINITY BRANCHED-CHAIN AMINO ACID TRANSPORT ATP-BINDING PROTEIN LIVF"/>
    <property type="match status" value="1"/>
</dbReference>
<dbReference type="GO" id="GO:0015807">
    <property type="term" value="P:L-amino acid transport"/>
    <property type="evidence" value="ECO:0007669"/>
    <property type="project" value="TreeGrafter"/>
</dbReference>
<dbReference type="InterPro" id="IPR003439">
    <property type="entry name" value="ABC_transporter-like_ATP-bd"/>
</dbReference>
<evidence type="ECO:0000256" key="3">
    <source>
        <dbReference type="ARBA" id="ARBA00022475"/>
    </source>
</evidence>
<dbReference type="InterPro" id="IPR052156">
    <property type="entry name" value="BCAA_Transport_ATP-bd_LivF"/>
</dbReference>
<dbReference type="GO" id="GO:0015658">
    <property type="term" value="F:branched-chain amino acid transmembrane transporter activity"/>
    <property type="evidence" value="ECO:0007669"/>
    <property type="project" value="TreeGrafter"/>
</dbReference>
<reference evidence="8 9" key="1">
    <citation type="submission" date="2019-07" db="EMBL/GenBank/DDBJ databases">
        <title>Qingshengfaniella alkalisoli gen. nov., sp. nov., isolated from saline soil.</title>
        <authorList>
            <person name="Xu L."/>
            <person name="Huang X.-X."/>
            <person name="Sun J.-Q."/>
        </authorList>
    </citation>
    <scope>NUCLEOTIDE SEQUENCE [LARGE SCALE GENOMIC DNA]</scope>
    <source>
        <strain evidence="8 9">DSM 27279</strain>
    </source>
</reference>
<dbReference type="PROSITE" id="PS00211">
    <property type="entry name" value="ABC_TRANSPORTER_1"/>
    <property type="match status" value="1"/>
</dbReference>
<dbReference type="PANTHER" id="PTHR43820">
    <property type="entry name" value="HIGH-AFFINITY BRANCHED-CHAIN AMINO ACID TRANSPORT ATP-BINDING PROTEIN LIVF"/>
    <property type="match status" value="1"/>
</dbReference>
<dbReference type="RefSeq" id="WP_143946127.1">
    <property type="nucleotide sequence ID" value="NZ_BAABMB010000001.1"/>
</dbReference>
<dbReference type="GO" id="GO:0005524">
    <property type="term" value="F:ATP binding"/>
    <property type="evidence" value="ECO:0007669"/>
    <property type="project" value="UniProtKB-KW"/>
</dbReference>
<keyword evidence="9" id="KW-1185">Reference proteome</keyword>
<dbReference type="PROSITE" id="PS50893">
    <property type="entry name" value="ABC_TRANSPORTER_2"/>
    <property type="match status" value="1"/>
</dbReference>
<evidence type="ECO:0000259" key="7">
    <source>
        <dbReference type="PROSITE" id="PS50893"/>
    </source>
</evidence>
<dbReference type="InterPro" id="IPR003593">
    <property type="entry name" value="AAA+_ATPase"/>
</dbReference>
<dbReference type="CDD" id="cd03224">
    <property type="entry name" value="ABC_TM1139_LivF_branched"/>
    <property type="match status" value="1"/>
</dbReference>
<dbReference type="SUPFAM" id="SSF52540">
    <property type="entry name" value="P-loop containing nucleoside triphosphate hydrolases"/>
    <property type="match status" value="1"/>
</dbReference>
<evidence type="ECO:0000256" key="1">
    <source>
        <dbReference type="ARBA" id="ARBA00005417"/>
    </source>
</evidence>
<dbReference type="Pfam" id="PF00005">
    <property type="entry name" value="ABC_tran"/>
    <property type="match status" value="1"/>
</dbReference>